<dbReference type="OrthoDB" id="3432206at2"/>
<comment type="caution">
    <text evidence="2">The sequence shown here is derived from an EMBL/GenBank/DDBJ whole genome shotgun (WGS) entry which is preliminary data.</text>
</comment>
<protein>
    <submittedName>
        <fullName evidence="2">Uncharacterized protein</fullName>
    </submittedName>
</protein>
<keyword evidence="3" id="KW-1185">Reference proteome</keyword>
<evidence type="ECO:0000313" key="2">
    <source>
        <dbReference type="EMBL" id="RZS90130.1"/>
    </source>
</evidence>
<evidence type="ECO:0000313" key="3">
    <source>
        <dbReference type="Proteomes" id="UP000293638"/>
    </source>
</evidence>
<dbReference type="RefSeq" id="WP_130492630.1">
    <property type="nucleotide sequence ID" value="NZ_SGXD01000002.1"/>
</dbReference>
<keyword evidence="1" id="KW-0812">Transmembrane</keyword>
<sequence length="62" mass="6475">MAQASTRGRPISWVWVLVMVVAFTVGGIGLAAGSWVVFWIGLGVFLAAGLASLFTGILTDVH</sequence>
<keyword evidence="1" id="KW-1133">Transmembrane helix</keyword>
<feature type="transmembrane region" description="Helical" evidence="1">
    <location>
        <begin position="38"/>
        <end position="58"/>
    </location>
</feature>
<proteinExistence type="predicted"/>
<evidence type="ECO:0000256" key="1">
    <source>
        <dbReference type="SAM" id="Phobius"/>
    </source>
</evidence>
<organism evidence="2 3">
    <name type="scientific">Motilibacter rhizosphaerae</name>
    <dbReference type="NCBI Taxonomy" id="598652"/>
    <lineage>
        <taxon>Bacteria</taxon>
        <taxon>Bacillati</taxon>
        <taxon>Actinomycetota</taxon>
        <taxon>Actinomycetes</taxon>
        <taxon>Motilibacterales</taxon>
        <taxon>Motilibacteraceae</taxon>
        <taxon>Motilibacter</taxon>
    </lineage>
</organism>
<gene>
    <name evidence="2" type="ORF">EV189_1913</name>
</gene>
<accession>A0A4Q7NTB0</accession>
<dbReference type="AlphaFoldDB" id="A0A4Q7NTB0"/>
<name>A0A4Q7NTB0_9ACTN</name>
<reference evidence="2 3" key="1">
    <citation type="submission" date="2019-02" db="EMBL/GenBank/DDBJ databases">
        <title>Genomic Encyclopedia of Type Strains, Phase IV (KMG-IV): sequencing the most valuable type-strain genomes for metagenomic binning, comparative biology and taxonomic classification.</title>
        <authorList>
            <person name="Goeker M."/>
        </authorList>
    </citation>
    <scope>NUCLEOTIDE SEQUENCE [LARGE SCALE GENOMIC DNA]</scope>
    <source>
        <strain evidence="2 3">DSM 45622</strain>
    </source>
</reference>
<keyword evidence="1" id="KW-0472">Membrane</keyword>
<dbReference type="Proteomes" id="UP000293638">
    <property type="component" value="Unassembled WGS sequence"/>
</dbReference>
<dbReference type="EMBL" id="SGXD01000002">
    <property type="protein sequence ID" value="RZS90130.1"/>
    <property type="molecule type" value="Genomic_DNA"/>
</dbReference>
<feature type="transmembrane region" description="Helical" evidence="1">
    <location>
        <begin position="12"/>
        <end position="32"/>
    </location>
</feature>